<keyword evidence="1" id="KW-0732">Signal</keyword>
<evidence type="ECO:0000256" key="3">
    <source>
        <dbReference type="SAM" id="Phobius"/>
    </source>
</evidence>
<name>A0A3P7FD25_HYDTA</name>
<dbReference type="InterPro" id="IPR031424">
    <property type="entry name" value="QVR-like"/>
</dbReference>
<evidence type="ECO:0008006" key="6">
    <source>
        <dbReference type="Google" id="ProtNLM"/>
    </source>
</evidence>
<dbReference type="OrthoDB" id="75169at2759"/>
<accession>A0A3P7FD25</accession>
<dbReference type="Proteomes" id="UP000274429">
    <property type="component" value="Unassembled WGS sequence"/>
</dbReference>
<proteinExistence type="predicted"/>
<sequence length="145" mass="16051">MKIKPLYPYWKALRSGLACYVCVSINGSNPSCEDPMDGAVPVEAPCRQGRSGYAGLSYARYCVKIKGRRVSDGQKICIRRCSMQKLGGIHTHCGQFHLSDELYHGCIATCAQNWCNIGRSTTYPLIVAIVVLFVFLFHANQSLCP</sequence>
<dbReference type="GO" id="GO:0032222">
    <property type="term" value="P:regulation of synaptic transmission, cholinergic"/>
    <property type="evidence" value="ECO:0007669"/>
    <property type="project" value="InterPro"/>
</dbReference>
<evidence type="ECO:0000313" key="4">
    <source>
        <dbReference type="EMBL" id="VDM26639.1"/>
    </source>
</evidence>
<keyword evidence="3" id="KW-0812">Transmembrane</keyword>
<organism evidence="4 5">
    <name type="scientific">Hydatigena taeniaeformis</name>
    <name type="common">Feline tapeworm</name>
    <name type="synonym">Taenia taeniaeformis</name>
    <dbReference type="NCBI Taxonomy" id="6205"/>
    <lineage>
        <taxon>Eukaryota</taxon>
        <taxon>Metazoa</taxon>
        <taxon>Spiralia</taxon>
        <taxon>Lophotrochozoa</taxon>
        <taxon>Platyhelminthes</taxon>
        <taxon>Cestoda</taxon>
        <taxon>Eucestoda</taxon>
        <taxon>Cyclophyllidea</taxon>
        <taxon>Taeniidae</taxon>
        <taxon>Hydatigera</taxon>
    </lineage>
</organism>
<protein>
    <recommendedName>
        <fullName evidence="6">Protein quiver</fullName>
    </recommendedName>
</protein>
<evidence type="ECO:0000313" key="5">
    <source>
        <dbReference type="Proteomes" id="UP000274429"/>
    </source>
</evidence>
<reference evidence="4 5" key="1">
    <citation type="submission" date="2018-11" db="EMBL/GenBank/DDBJ databases">
        <authorList>
            <consortium name="Pathogen Informatics"/>
        </authorList>
    </citation>
    <scope>NUCLEOTIDE SEQUENCE [LARGE SCALE GENOMIC DNA]</scope>
</reference>
<keyword evidence="5" id="KW-1185">Reference proteome</keyword>
<keyword evidence="3" id="KW-1133">Transmembrane helix</keyword>
<dbReference type="Pfam" id="PF17064">
    <property type="entry name" value="QVR"/>
    <property type="match status" value="1"/>
</dbReference>
<dbReference type="GO" id="GO:0030431">
    <property type="term" value="P:sleep"/>
    <property type="evidence" value="ECO:0007669"/>
    <property type="project" value="InterPro"/>
</dbReference>
<keyword evidence="2" id="KW-0325">Glycoprotein</keyword>
<feature type="transmembrane region" description="Helical" evidence="3">
    <location>
        <begin position="122"/>
        <end position="139"/>
    </location>
</feature>
<dbReference type="AlphaFoldDB" id="A0A3P7FD25"/>
<keyword evidence="3" id="KW-0472">Membrane</keyword>
<dbReference type="EMBL" id="UYWX01006925">
    <property type="protein sequence ID" value="VDM26639.1"/>
    <property type="molecule type" value="Genomic_DNA"/>
</dbReference>
<dbReference type="PANTHER" id="PTHR38332:SF2">
    <property type="entry name" value="PROTEIN QUIVER"/>
    <property type="match status" value="1"/>
</dbReference>
<evidence type="ECO:0000256" key="1">
    <source>
        <dbReference type="ARBA" id="ARBA00022729"/>
    </source>
</evidence>
<evidence type="ECO:0000256" key="2">
    <source>
        <dbReference type="ARBA" id="ARBA00023180"/>
    </source>
</evidence>
<gene>
    <name evidence="4" type="ORF">TTAC_LOCUS5297</name>
</gene>
<dbReference type="PANTHER" id="PTHR38332">
    <property type="entry name" value="PROTEIN CBG11604"/>
    <property type="match status" value="1"/>
</dbReference>